<dbReference type="Proteomes" id="UP000281343">
    <property type="component" value="Unassembled WGS sequence"/>
</dbReference>
<gene>
    <name evidence="2" type="ORF">D9R08_14770</name>
</gene>
<dbReference type="OrthoDB" id="7271084at2"/>
<evidence type="ECO:0000256" key="1">
    <source>
        <dbReference type="SAM" id="MobiDB-lite"/>
    </source>
</evidence>
<organism evidence="2 3">
    <name type="scientific">Rhodophyticola porphyridii</name>
    <dbReference type="NCBI Taxonomy" id="1852017"/>
    <lineage>
        <taxon>Bacteria</taxon>
        <taxon>Pseudomonadati</taxon>
        <taxon>Pseudomonadota</taxon>
        <taxon>Alphaproteobacteria</taxon>
        <taxon>Rhodobacterales</taxon>
        <taxon>Roseobacteraceae</taxon>
        <taxon>Rhodophyticola</taxon>
    </lineage>
</organism>
<comment type="caution">
    <text evidence="2">The sequence shown here is derived from an EMBL/GenBank/DDBJ whole genome shotgun (WGS) entry which is preliminary data.</text>
</comment>
<dbReference type="Pfam" id="PF11749">
    <property type="entry name" value="DUF3305"/>
    <property type="match status" value="1"/>
</dbReference>
<proteinExistence type="predicted"/>
<dbReference type="RefSeq" id="WP_121898819.1">
    <property type="nucleotide sequence ID" value="NZ_RCNT01000007.1"/>
</dbReference>
<evidence type="ECO:0000313" key="2">
    <source>
        <dbReference type="EMBL" id="RMA41560.1"/>
    </source>
</evidence>
<evidence type="ECO:0000313" key="3">
    <source>
        <dbReference type="Proteomes" id="UP000281343"/>
    </source>
</evidence>
<accession>A0A3L9YF40</accession>
<sequence length="178" mass="19623">MPKAILRLGIVAMSRPPVTQWSGRVLRPVSVMIDLPPLEAGALMADRDGVQTVYLGDHELALHSGETRHYIDNLMARQPSVWVAMDNDRIAVVTVDPYEGEALASDPERMVEAVPMPTTLAARLDAFVKEHHVDEVFHKRKRVPATSADAPRAPRILQPQAKWVQTRGRSGRGPLGKG</sequence>
<protein>
    <submittedName>
        <fullName evidence="2">DUF3305 domain-containing protein</fullName>
    </submittedName>
</protein>
<dbReference type="EMBL" id="RCNT01000007">
    <property type="protein sequence ID" value="RMA41560.1"/>
    <property type="molecule type" value="Genomic_DNA"/>
</dbReference>
<dbReference type="InterPro" id="IPR021736">
    <property type="entry name" value="DUF3305"/>
</dbReference>
<dbReference type="AlphaFoldDB" id="A0A3L9YF40"/>
<name>A0A3L9YF40_9RHOB</name>
<reference evidence="2 3" key="1">
    <citation type="submission" date="2018-10" db="EMBL/GenBank/DDBJ databases">
        <authorList>
            <person name="Jung H.S."/>
            <person name="Jeon C.O."/>
        </authorList>
    </citation>
    <scope>NUCLEOTIDE SEQUENCE [LARGE SCALE GENOMIC DNA]</scope>
    <source>
        <strain evidence="2 3">MA-7-27</strain>
    </source>
</reference>
<feature type="region of interest" description="Disordered" evidence="1">
    <location>
        <begin position="144"/>
        <end position="178"/>
    </location>
</feature>
<keyword evidence="3" id="KW-1185">Reference proteome</keyword>